<proteinExistence type="predicted"/>
<accession>A0A699ULN2</accession>
<feature type="non-terminal residue" evidence="2">
    <location>
        <position position="125"/>
    </location>
</feature>
<protein>
    <submittedName>
        <fullName evidence="2">Uncharacterized protein</fullName>
    </submittedName>
</protein>
<feature type="compositionally biased region" description="Pro residues" evidence="1">
    <location>
        <begin position="1"/>
        <end position="14"/>
    </location>
</feature>
<dbReference type="AlphaFoldDB" id="A0A699ULN2"/>
<evidence type="ECO:0000313" key="2">
    <source>
        <dbReference type="EMBL" id="GFD23490.1"/>
    </source>
</evidence>
<reference evidence="2" key="1">
    <citation type="journal article" date="2019" name="Sci. Rep.">
        <title>Draft genome of Tanacetum cinerariifolium, the natural source of mosquito coil.</title>
        <authorList>
            <person name="Yamashiro T."/>
            <person name="Shiraishi A."/>
            <person name="Satake H."/>
            <person name="Nakayama K."/>
        </authorList>
    </citation>
    <scope>NUCLEOTIDE SEQUENCE</scope>
</reference>
<dbReference type="EMBL" id="BKCJ011345163">
    <property type="protein sequence ID" value="GFD23490.1"/>
    <property type="molecule type" value="Genomic_DNA"/>
</dbReference>
<feature type="compositionally biased region" description="Pro residues" evidence="1">
    <location>
        <begin position="27"/>
        <end position="37"/>
    </location>
</feature>
<sequence>STPTPLILPSPPSHDIPSTSQVQSSPHQPPQSSPQAPPQGAQFPTHLFQQVLDICSALTRHVENLKHDKAAQKLGIIKLKAKKLAEIYDLDLDYPSNALSMQEDDSEVQEVVEVVTIAKLITEVV</sequence>
<comment type="caution">
    <text evidence="2">The sequence shown here is derived from an EMBL/GenBank/DDBJ whole genome shotgun (WGS) entry which is preliminary data.</text>
</comment>
<feature type="region of interest" description="Disordered" evidence="1">
    <location>
        <begin position="1"/>
        <end position="42"/>
    </location>
</feature>
<evidence type="ECO:0000256" key="1">
    <source>
        <dbReference type="SAM" id="MobiDB-lite"/>
    </source>
</evidence>
<organism evidence="2">
    <name type="scientific">Tanacetum cinerariifolium</name>
    <name type="common">Dalmatian daisy</name>
    <name type="synonym">Chrysanthemum cinerariifolium</name>
    <dbReference type="NCBI Taxonomy" id="118510"/>
    <lineage>
        <taxon>Eukaryota</taxon>
        <taxon>Viridiplantae</taxon>
        <taxon>Streptophyta</taxon>
        <taxon>Embryophyta</taxon>
        <taxon>Tracheophyta</taxon>
        <taxon>Spermatophyta</taxon>
        <taxon>Magnoliopsida</taxon>
        <taxon>eudicotyledons</taxon>
        <taxon>Gunneridae</taxon>
        <taxon>Pentapetalae</taxon>
        <taxon>asterids</taxon>
        <taxon>campanulids</taxon>
        <taxon>Asterales</taxon>
        <taxon>Asteraceae</taxon>
        <taxon>Asteroideae</taxon>
        <taxon>Anthemideae</taxon>
        <taxon>Anthemidinae</taxon>
        <taxon>Tanacetum</taxon>
    </lineage>
</organism>
<feature type="non-terminal residue" evidence="2">
    <location>
        <position position="1"/>
    </location>
</feature>
<name>A0A699ULN2_TANCI</name>
<feature type="compositionally biased region" description="Low complexity" evidence="1">
    <location>
        <begin position="17"/>
        <end position="26"/>
    </location>
</feature>
<gene>
    <name evidence="2" type="ORF">Tci_895459</name>
</gene>